<dbReference type="InterPro" id="IPR016119">
    <property type="entry name" value="Br/Cl_peroxidase_C"/>
</dbReference>
<dbReference type="EMBL" id="FQWS01000002">
    <property type="protein sequence ID" value="SHH25300.1"/>
    <property type="molecule type" value="Genomic_DNA"/>
</dbReference>
<feature type="domain" description="DUF6851" evidence="4">
    <location>
        <begin position="673"/>
        <end position="824"/>
    </location>
</feature>
<evidence type="ECO:0000313" key="5">
    <source>
        <dbReference type="EMBL" id="SHH25300.1"/>
    </source>
</evidence>
<dbReference type="Pfam" id="PF18962">
    <property type="entry name" value="Por_Secre_tail"/>
    <property type="match status" value="1"/>
</dbReference>
<gene>
    <name evidence="5" type="ORF">SAMN05444148_1580</name>
</gene>
<dbReference type="Proteomes" id="UP000184522">
    <property type="component" value="Unassembled WGS sequence"/>
</dbReference>
<dbReference type="SUPFAM" id="SSF69318">
    <property type="entry name" value="Integrin alpha N-terminal domain"/>
    <property type="match status" value="1"/>
</dbReference>
<dbReference type="Pfam" id="PF07593">
    <property type="entry name" value="UnbV_ASPIC"/>
    <property type="match status" value="1"/>
</dbReference>
<dbReference type="InterPro" id="IPR028994">
    <property type="entry name" value="Integrin_alpha_N"/>
</dbReference>
<evidence type="ECO:0000259" key="3">
    <source>
        <dbReference type="Pfam" id="PF18962"/>
    </source>
</evidence>
<accession>A0A1M5RGM7</accession>
<feature type="domain" description="Secretion system C-terminal sorting" evidence="3">
    <location>
        <begin position="1273"/>
        <end position="1341"/>
    </location>
</feature>
<dbReference type="InterPro" id="IPR049283">
    <property type="entry name" value="DUF6851"/>
</dbReference>
<dbReference type="SUPFAM" id="SSF48317">
    <property type="entry name" value="Acid phosphatase/Vanadium-dependent haloperoxidase"/>
    <property type="match status" value="1"/>
</dbReference>
<evidence type="ECO:0000256" key="1">
    <source>
        <dbReference type="ARBA" id="ARBA00022729"/>
    </source>
</evidence>
<dbReference type="Gene3D" id="1.10.606.10">
    <property type="entry name" value="Vanadium-containing Chloroperoxidase, domain 2"/>
    <property type="match status" value="1"/>
</dbReference>
<organism evidence="5 6">
    <name type="scientific">Winogradskyella jejuensis</name>
    <dbReference type="NCBI Taxonomy" id="1089305"/>
    <lineage>
        <taxon>Bacteria</taxon>
        <taxon>Pseudomonadati</taxon>
        <taxon>Bacteroidota</taxon>
        <taxon>Flavobacteriia</taxon>
        <taxon>Flavobacteriales</taxon>
        <taxon>Flavobacteriaceae</taxon>
        <taxon>Winogradskyella</taxon>
    </lineage>
</organism>
<keyword evidence="6" id="KW-1185">Reference proteome</keyword>
<dbReference type="GO" id="GO:0004601">
    <property type="term" value="F:peroxidase activity"/>
    <property type="evidence" value="ECO:0007669"/>
    <property type="project" value="InterPro"/>
</dbReference>
<dbReference type="InterPro" id="IPR011519">
    <property type="entry name" value="UnbV_ASPIC"/>
</dbReference>
<keyword evidence="1" id="KW-0732">Signal</keyword>
<dbReference type="PANTHER" id="PTHR16026">
    <property type="entry name" value="CARTILAGE ACIDIC PROTEIN 1"/>
    <property type="match status" value="1"/>
</dbReference>
<sequence>MLRKILKNFPLILMVLGFSIQNLSSQTFDRVEDIAGLGILEENNGVAVADYDGDNDLDIFVVARANDNPDSPKTLSRLFRNNNDGSFTDVTESAGLTNLLSEGEGGPDWFGLEGQKSGASWGDYNNDGFPDLFLTYSFKVQLWRNLGNGTFVNLTSIAGFDSLNDCRNTGATWFDYNNDGFLDIYVSDWDECDSNQLFRNNGNNTFTDITASTGIQATNGLASYVALPFDFNEDGFMDLYISNDFDEPNDLYINNSGTSFSNQAQTFGVDTMGDDMGITIGDYNKDGYFDLFITAIDNNFLLTNNGDNTFTENADAFGLGNTLWAWGTRFSDFDLDGDEDLYVVNGYEFENRSTEPNFYFRNLHAQGQNNFEDASQELNLDTQTVSVEAIDWDYDNDGDIDLYVTNNEGPSFLYENRTLDFDDVSPTLHWFKLELQGTTSNRDAVGTIVKLTTADGTLIRYKSGVGFLSQSLMPLHFGLDDITEISEIEIRWPSGLVETYSNLSADVTMKAIEGQGIEVLDIEPSQKIYGCTDPVSCSYNPEATLEDGSCTYLDAQTIVGATSAAFYSTQTYSYTLGANSTAVWSVSGGEILSGQGTDTITVHWELEAEGRVSVVESDEQCSSQEISVSVELNATDLPENISIARLWNEALLDAIRGDFARPTVHARNLFHTSVAMYDIWAIYDEQARPYLIGNEVNGFSSELEDFIPINSNEESVREAISYAMYRLLSYRFQNSPGAEANQERIDLLMDKLGYETTFTSVLYEFGNAAALGNYVAQIIIDYGQQDGSRESTGYDNAYYQPINQAYNLEIDNNPPVVDPNRWQPLGLDTFIDQGGNVVEGNVPEFLSPEWGNVKGFALKEEDVTVYNRDGNNYRVFHDPQAPPKINTTVEDEESEQYKWGFSMVSVWQSHLDPTDGVMIDISPGAIGNTDIADFPTDFSQYPSFYNFTDGGDIGTGHSLNPTTSSAYEPNIVPRADYARVLAEFWADGPDSETPPGHWFSILNYVNDHPQLEKRFQGEGDVLDGLEWDVKAYFILGGGMHDAAIAAWSVKGWYDYIRPISAIRYMGDEQGQSSDESLPNYSVSGFKLIPGYIELVEAGDPLAGFFGQNIGKVKLYTWRGHDFINDPATDTAGVGWILAEDWYPYQRPTFVTPPFAGYVSGHSTYSRAASEILTKITGSPFFPGGVGEFVAKKDEFLVFEKGPSVDVVLQWATYRDASDQTSLSRIWGGIHPPADDIPGRFIGQKVADDTFEFAVPYFESNIVDTEIDITNQKIYPNPSDNQQFFISETLETDNIAIFDIRGRKIELSERDYNEDTRVTRIKLSNAVVGLYVLRVNDNSKMVAISK</sequence>
<evidence type="ECO:0000259" key="2">
    <source>
        <dbReference type="Pfam" id="PF07593"/>
    </source>
</evidence>
<evidence type="ECO:0000259" key="4">
    <source>
        <dbReference type="Pfam" id="PF21167"/>
    </source>
</evidence>
<dbReference type="Gene3D" id="2.130.10.130">
    <property type="entry name" value="Integrin alpha, N-terminal"/>
    <property type="match status" value="2"/>
</dbReference>
<feature type="domain" description="ASPIC/UnbV" evidence="2">
    <location>
        <begin position="444"/>
        <end position="508"/>
    </location>
</feature>
<dbReference type="InterPro" id="IPR013517">
    <property type="entry name" value="FG-GAP"/>
</dbReference>
<proteinExistence type="predicted"/>
<dbReference type="STRING" id="1089305.SAMN05444148_1580"/>
<protein>
    <submittedName>
        <fullName evidence="5">Por secretion system C-terminal sorting domain-containing protein</fullName>
    </submittedName>
</protein>
<dbReference type="CDD" id="cd03398">
    <property type="entry name" value="PAP2_haloperoxidase"/>
    <property type="match status" value="1"/>
</dbReference>
<dbReference type="NCBIfam" id="TIGR04183">
    <property type="entry name" value="Por_Secre_tail"/>
    <property type="match status" value="1"/>
</dbReference>
<dbReference type="OrthoDB" id="9780455at2"/>
<dbReference type="PANTHER" id="PTHR16026:SF0">
    <property type="entry name" value="CARTILAGE ACIDIC PROTEIN 1"/>
    <property type="match status" value="1"/>
</dbReference>
<name>A0A1M5RGM7_9FLAO</name>
<dbReference type="InterPro" id="IPR036938">
    <property type="entry name" value="PAP2/HPO_sf"/>
</dbReference>
<dbReference type="Pfam" id="PF21167">
    <property type="entry name" value="DUF6851"/>
    <property type="match status" value="1"/>
</dbReference>
<reference evidence="6" key="1">
    <citation type="submission" date="2016-11" db="EMBL/GenBank/DDBJ databases">
        <authorList>
            <person name="Varghese N."/>
            <person name="Submissions S."/>
        </authorList>
    </citation>
    <scope>NUCLEOTIDE SEQUENCE [LARGE SCALE GENOMIC DNA]</scope>
    <source>
        <strain evidence="6">DSM 25330</strain>
    </source>
</reference>
<dbReference type="RefSeq" id="WP_073085198.1">
    <property type="nucleotide sequence ID" value="NZ_FQWS01000002.1"/>
</dbReference>
<evidence type="ECO:0000313" key="6">
    <source>
        <dbReference type="Proteomes" id="UP000184522"/>
    </source>
</evidence>
<dbReference type="InterPro" id="IPR027039">
    <property type="entry name" value="Crtac1"/>
</dbReference>
<dbReference type="InterPro" id="IPR026444">
    <property type="entry name" value="Secre_tail"/>
</dbReference>
<dbReference type="Pfam" id="PF13517">
    <property type="entry name" value="FG-GAP_3"/>
    <property type="match status" value="2"/>
</dbReference>